<reference evidence="1" key="1">
    <citation type="submission" date="2021-06" db="EMBL/GenBank/DDBJ databases">
        <authorList>
            <person name="Kallberg Y."/>
            <person name="Tangrot J."/>
            <person name="Rosling A."/>
        </authorList>
    </citation>
    <scope>NUCLEOTIDE SEQUENCE</scope>
    <source>
        <strain evidence="1">MA461A</strain>
    </source>
</reference>
<dbReference type="EMBL" id="CAJVQC010010280">
    <property type="protein sequence ID" value="CAG8614627.1"/>
    <property type="molecule type" value="Genomic_DNA"/>
</dbReference>
<proteinExistence type="predicted"/>
<gene>
    <name evidence="1" type="ORF">RPERSI_LOCUS6448</name>
</gene>
<sequence>MCTIDELLTFNQENNTDADFAVDQENGECQESESSISESDESINSQLQKKKKESIRTSVLILKQHLEDIHNIIASKQQKKRLMNDHNTPYSVEEWQ</sequence>
<comment type="caution">
    <text evidence="1">The sequence shown here is derived from an EMBL/GenBank/DDBJ whole genome shotgun (WGS) entry which is preliminary data.</text>
</comment>
<feature type="non-terminal residue" evidence="1">
    <location>
        <position position="96"/>
    </location>
</feature>
<evidence type="ECO:0000313" key="2">
    <source>
        <dbReference type="Proteomes" id="UP000789920"/>
    </source>
</evidence>
<organism evidence="1 2">
    <name type="scientific">Racocetra persica</name>
    <dbReference type="NCBI Taxonomy" id="160502"/>
    <lineage>
        <taxon>Eukaryota</taxon>
        <taxon>Fungi</taxon>
        <taxon>Fungi incertae sedis</taxon>
        <taxon>Mucoromycota</taxon>
        <taxon>Glomeromycotina</taxon>
        <taxon>Glomeromycetes</taxon>
        <taxon>Diversisporales</taxon>
        <taxon>Gigasporaceae</taxon>
        <taxon>Racocetra</taxon>
    </lineage>
</organism>
<evidence type="ECO:0000313" key="1">
    <source>
        <dbReference type="EMBL" id="CAG8614627.1"/>
    </source>
</evidence>
<keyword evidence="2" id="KW-1185">Reference proteome</keyword>
<accession>A0ACA9MUB3</accession>
<dbReference type="Proteomes" id="UP000789920">
    <property type="component" value="Unassembled WGS sequence"/>
</dbReference>
<name>A0ACA9MUB3_9GLOM</name>
<protein>
    <submittedName>
        <fullName evidence="1">35107_t:CDS:1</fullName>
    </submittedName>
</protein>